<evidence type="ECO:0000256" key="4">
    <source>
        <dbReference type="ARBA" id="ARBA00022989"/>
    </source>
</evidence>
<keyword evidence="6 7" id="KW-0472">Membrane</keyword>
<evidence type="ECO:0000256" key="7">
    <source>
        <dbReference type="SAM" id="Phobius"/>
    </source>
</evidence>
<evidence type="ECO:0000256" key="5">
    <source>
        <dbReference type="ARBA" id="ARBA00023034"/>
    </source>
</evidence>
<evidence type="ECO:0000256" key="3">
    <source>
        <dbReference type="ARBA" id="ARBA00022692"/>
    </source>
</evidence>
<evidence type="ECO:0000313" key="9">
    <source>
        <dbReference type="Proteomes" id="UP000092321"/>
    </source>
</evidence>
<dbReference type="PANTHER" id="PTHR16133">
    <property type="entry name" value="SOLUTE CARRIER FAMILY 39 ZINC TRANSPORTER , MEMBER 9-RELATED"/>
    <property type="match status" value="1"/>
</dbReference>
<keyword evidence="9" id="KW-1185">Reference proteome</keyword>
<evidence type="ECO:0000256" key="6">
    <source>
        <dbReference type="ARBA" id="ARBA00023136"/>
    </source>
</evidence>
<feature type="transmembrane region" description="Helical" evidence="7">
    <location>
        <begin position="39"/>
        <end position="56"/>
    </location>
</feature>
<feature type="transmembrane region" description="Helical" evidence="7">
    <location>
        <begin position="71"/>
        <end position="89"/>
    </location>
</feature>
<organism evidence="8 9">
    <name type="scientific">Hanseniaspora valbyensis NRRL Y-1626</name>
    <dbReference type="NCBI Taxonomy" id="766949"/>
    <lineage>
        <taxon>Eukaryota</taxon>
        <taxon>Fungi</taxon>
        <taxon>Dikarya</taxon>
        <taxon>Ascomycota</taxon>
        <taxon>Saccharomycotina</taxon>
        <taxon>Saccharomycetes</taxon>
        <taxon>Saccharomycodales</taxon>
        <taxon>Saccharomycodaceae</taxon>
        <taxon>Hanseniaspora</taxon>
    </lineage>
</organism>
<dbReference type="PANTHER" id="PTHR16133:SF0">
    <property type="entry name" value="ZINC_IRON REGULATED TRANSPORTER-RELATED PROTEIN 102B, ISOFORM E"/>
    <property type="match status" value="1"/>
</dbReference>
<keyword evidence="3 7" id="KW-0812">Transmembrane</keyword>
<proteinExistence type="predicted"/>
<dbReference type="InterPro" id="IPR003689">
    <property type="entry name" value="ZIP"/>
</dbReference>
<feature type="transmembrane region" description="Helical" evidence="7">
    <location>
        <begin position="197"/>
        <end position="215"/>
    </location>
</feature>
<dbReference type="AlphaFoldDB" id="A0A1B7THR7"/>
<feature type="transmembrane region" description="Helical" evidence="7">
    <location>
        <begin position="6"/>
        <end position="27"/>
    </location>
</feature>
<dbReference type="Proteomes" id="UP000092321">
    <property type="component" value="Unassembled WGS sequence"/>
</dbReference>
<keyword evidence="4 7" id="KW-1133">Transmembrane helix</keyword>
<dbReference type="OrthoDB" id="3970968at2759"/>
<protein>
    <recommendedName>
        <fullName evidence="10">Zinc/iron permease</fullName>
    </recommendedName>
</protein>
<dbReference type="GO" id="GO:0000139">
    <property type="term" value="C:Golgi membrane"/>
    <property type="evidence" value="ECO:0007669"/>
    <property type="project" value="UniProtKB-SubCell"/>
</dbReference>
<reference evidence="9" key="1">
    <citation type="journal article" date="2016" name="Proc. Natl. Acad. Sci. U.S.A.">
        <title>Comparative genomics of biotechnologically important yeasts.</title>
        <authorList>
            <person name="Riley R."/>
            <person name="Haridas S."/>
            <person name="Wolfe K.H."/>
            <person name="Lopes M.R."/>
            <person name="Hittinger C.T."/>
            <person name="Goeker M."/>
            <person name="Salamov A.A."/>
            <person name="Wisecaver J.H."/>
            <person name="Long T.M."/>
            <person name="Calvey C.H."/>
            <person name="Aerts A.L."/>
            <person name="Barry K.W."/>
            <person name="Choi C."/>
            <person name="Clum A."/>
            <person name="Coughlan A.Y."/>
            <person name="Deshpande S."/>
            <person name="Douglass A.P."/>
            <person name="Hanson S.J."/>
            <person name="Klenk H.-P."/>
            <person name="LaButti K.M."/>
            <person name="Lapidus A."/>
            <person name="Lindquist E.A."/>
            <person name="Lipzen A.M."/>
            <person name="Meier-Kolthoff J.P."/>
            <person name="Ohm R.A."/>
            <person name="Otillar R.P."/>
            <person name="Pangilinan J.L."/>
            <person name="Peng Y."/>
            <person name="Rokas A."/>
            <person name="Rosa C.A."/>
            <person name="Scheuner C."/>
            <person name="Sibirny A.A."/>
            <person name="Slot J.C."/>
            <person name="Stielow J.B."/>
            <person name="Sun H."/>
            <person name="Kurtzman C.P."/>
            <person name="Blackwell M."/>
            <person name="Grigoriev I.V."/>
            <person name="Jeffries T.W."/>
        </authorList>
    </citation>
    <scope>NUCLEOTIDE SEQUENCE [LARGE SCALE GENOMIC DNA]</scope>
    <source>
        <strain evidence="9">NRRL Y-1626</strain>
    </source>
</reference>
<feature type="transmembrane region" description="Helical" evidence="7">
    <location>
        <begin position="227"/>
        <end position="245"/>
    </location>
</feature>
<gene>
    <name evidence="8" type="ORF">HANVADRAFT_51614</name>
</gene>
<name>A0A1B7THR7_9ASCO</name>
<dbReference type="InterPro" id="IPR045891">
    <property type="entry name" value="ZIP9"/>
</dbReference>
<sequence>MSFIVTTLSIFFALTILSVLIGVIPLILSKRIQHYKQRFIQLSIGILLSTIFVIIIPEGLAVLDENDQKNIGIYIILGFIAVYVIEEYIHKLTTSSKNNINNNSFFNSTQSLTSYHQLGNLKQTWCLMLNNKVTFPLFIHGLSDGLTLGFITITENKKISTVILLATIIHKIPAIISLVMILTLQQNLNKLQTFANLWWFAVSTPIGFLITAIILKISGLKGDAVTGRFLVGSAGSLIFALIQTFNDEGHSTKHGASGSLDDSLAGFDINDLESENIDPEEEENNSNIGRRDSSGAKIGMFLLGCLIPWTISLFIHEQ</sequence>
<dbReference type="GO" id="GO:0046873">
    <property type="term" value="F:metal ion transmembrane transporter activity"/>
    <property type="evidence" value="ECO:0007669"/>
    <property type="project" value="InterPro"/>
</dbReference>
<comment type="subcellular location">
    <subcellularLocation>
        <location evidence="1">Endomembrane system</location>
        <topology evidence="1">Multi-pass membrane protein</topology>
    </subcellularLocation>
    <subcellularLocation>
        <location evidence="2">Golgi apparatus membrane</location>
    </subcellularLocation>
</comment>
<dbReference type="GO" id="GO:0006829">
    <property type="term" value="P:zinc ion transport"/>
    <property type="evidence" value="ECO:0007669"/>
    <property type="project" value="InterPro"/>
</dbReference>
<comment type="caution">
    <text evidence="8">The sequence shown here is derived from an EMBL/GenBank/DDBJ whole genome shotgun (WGS) entry which is preliminary data.</text>
</comment>
<evidence type="ECO:0000256" key="2">
    <source>
        <dbReference type="ARBA" id="ARBA00004394"/>
    </source>
</evidence>
<accession>A0A1B7THR7</accession>
<evidence type="ECO:0000256" key="1">
    <source>
        <dbReference type="ARBA" id="ARBA00004127"/>
    </source>
</evidence>
<evidence type="ECO:0008006" key="10">
    <source>
        <dbReference type="Google" id="ProtNLM"/>
    </source>
</evidence>
<feature type="transmembrane region" description="Helical" evidence="7">
    <location>
        <begin position="162"/>
        <end position="185"/>
    </location>
</feature>
<keyword evidence="5" id="KW-0333">Golgi apparatus</keyword>
<feature type="transmembrane region" description="Helical" evidence="7">
    <location>
        <begin position="298"/>
        <end position="315"/>
    </location>
</feature>
<evidence type="ECO:0000313" key="8">
    <source>
        <dbReference type="EMBL" id="OBA28294.1"/>
    </source>
</evidence>
<dbReference type="EMBL" id="LXPE01000004">
    <property type="protein sequence ID" value="OBA28294.1"/>
    <property type="molecule type" value="Genomic_DNA"/>
</dbReference>
<dbReference type="Pfam" id="PF02535">
    <property type="entry name" value="Zip"/>
    <property type="match status" value="1"/>
</dbReference>